<evidence type="ECO:0000259" key="8">
    <source>
        <dbReference type="Pfam" id="PF14322"/>
    </source>
</evidence>
<dbReference type="Gene3D" id="1.25.40.390">
    <property type="match status" value="1"/>
</dbReference>
<dbReference type="Pfam" id="PF14322">
    <property type="entry name" value="SusD-like_3"/>
    <property type="match status" value="1"/>
</dbReference>
<dbReference type="STRING" id="305507.SAMN04489724_4331"/>
<feature type="domain" description="SusD-like N-terminal" evidence="8">
    <location>
        <begin position="102"/>
        <end position="222"/>
    </location>
</feature>
<feature type="chain" id="PRO_5011516539" evidence="6">
    <location>
        <begin position="22"/>
        <end position="631"/>
    </location>
</feature>
<evidence type="ECO:0000256" key="1">
    <source>
        <dbReference type="ARBA" id="ARBA00004442"/>
    </source>
</evidence>
<dbReference type="SUPFAM" id="SSF48452">
    <property type="entry name" value="TPR-like"/>
    <property type="match status" value="1"/>
</dbReference>
<reference evidence="10" key="1">
    <citation type="submission" date="2016-10" db="EMBL/GenBank/DDBJ databases">
        <authorList>
            <person name="Varghese N."/>
            <person name="Submissions S."/>
        </authorList>
    </citation>
    <scope>NUCLEOTIDE SEQUENCE [LARGE SCALE GENOMIC DNA]</scope>
    <source>
        <strain evidence="10">DSM 23445</strain>
    </source>
</reference>
<evidence type="ECO:0000313" key="9">
    <source>
        <dbReference type="EMBL" id="SFU14206.1"/>
    </source>
</evidence>
<evidence type="ECO:0000256" key="2">
    <source>
        <dbReference type="ARBA" id="ARBA00006275"/>
    </source>
</evidence>
<dbReference type="OrthoDB" id="5694214at2"/>
<dbReference type="Pfam" id="PF07980">
    <property type="entry name" value="SusD_RagB"/>
    <property type="match status" value="1"/>
</dbReference>
<keyword evidence="3 6" id="KW-0732">Signal</keyword>
<accession>A0A1I7DRI7</accession>
<sequence>MNKIHYSILILLALLIQTSCSNVLDKEPLDRIQGEQLFSDPEGVRLYMANLYSQLPVEDFAYFRNGFNINGGDPNNGGFAVTMLTDEAVHSEFGDFFRNEDIAWWEPAYKLIRDVNQLIAIIPEIDVTESDRNQILGEALFIRGYAYFGLVKRYGGVPLLDEAQAYSGDIESLKVPRSTEKETWDFLLNDLQMASSTLPEQWSGGERRATKWAALALISRASLHAASLAKFSDKAPLSGNAADAGLVGLNTSDANAYYQQVIESSEVIMNSGAFGLYQPNPASPEEAAGNIQGMFQNPNVAGVEAIFIKGYAIPGNDRGHNYDIWFGPAQLANGWPHPGRMNPTLDFVEMYETYDNPGEITPFETRLDGVVTDYNGFNPSVPYIQFNDPAALFANRDARLHATVIVPGSTWKDREIIIQAGFIKPEGTPVIRTKDQVEVNGKMFYSYGAENVSQYSGFDTYGGNNTRTGFSFKKFLNEDKAVVPGWNQSTSDFMDMRYAEVLLNYAEAVVESGLGDPALAEKGINDIRKRAAHTVEVPLTLENVMRERTVELAFENKRYWDLIRRREYEEEFTNRRRHSLFPILDLRESDPVYIFVRENVPSMEAQNFQLKFYYRPIPGIGGNGLTQNPSY</sequence>
<dbReference type="InterPro" id="IPR011990">
    <property type="entry name" value="TPR-like_helical_dom_sf"/>
</dbReference>
<feature type="signal peptide" evidence="6">
    <location>
        <begin position="1"/>
        <end position="21"/>
    </location>
</feature>
<name>A0A1I7DRI7_9BACT</name>
<evidence type="ECO:0000313" key="10">
    <source>
        <dbReference type="Proteomes" id="UP000199673"/>
    </source>
</evidence>
<keyword evidence="10" id="KW-1185">Reference proteome</keyword>
<gene>
    <name evidence="9" type="ORF">SAMN04489724_4331</name>
</gene>
<dbReference type="EMBL" id="FPBF01000007">
    <property type="protein sequence ID" value="SFU14206.1"/>
    <property type="molecule type" value="Genomic_DNA"/>
</dbReference>
<protein>
    <submittedName>
        <fullName evidence="9">Starch-binding associating with outer membrane</fullName>
    </submittedName>
</protein>
<dbReference type="InterPro" id="IPR033985">
    <property type="entry name" value="SusD-like_N"/>
</dbReference>
<evidence type="ECO:0000256" key="3">
    <source>
        <dbReference type="ARBA" id="ARBA00022729"/>
    </source>
</evidence>
<dbReference type="RefSeq" id="WP_091697183.1">
    <property type="nucleotide sequence ID" value="NZ_FPBF01000007.1"/>
</dbReference>
<evidence type="ECO:0000256" key="4">
    <source>
        <dbReference type="ARBA" id="ARBA00023136"/>
    </source>
</evidence>
<dbReference type="AlphaFoldDB" id="A0A1I7DRI7"/>
<dbReference type="GO" id="GO:0009279">
    <property type="term" value="C:cell outer membrane"/>
    <property type="evidence" value="ECO:0007669"/>
    <property type="project" value="UniProtKB-SubCell"/>
</dbReference>
<comment type="similarity">
    <text evidence="2">Belongs to the SusD family.</text>
</comment>
<dbReference type="InterPro" id="IPR012944">
    <property type="entry name" value="SusD_RagB_dom"/>
</dbReference>
<feature type="domain" description="RagB/SusD" evidence="7">
    <location>
        <begin position="304"/>
        <end position="619"/>
    </location>
</feature>
<keyword evidence="5" id="KW-0998">Cell outer membrane</keyword>
<proteinExistence type="inferred from homology"/>
<evidence type="ECO:0000259" key="7">
    <source>
        <dbReference type="Pfam" id="PF07980"/>
    </source>
</evidence>
<dbReference type="Proteomes" id="UP000199673">
    <property type="component" value="Unassembled WGS sequence"/>
</dbReference>
<evidence type="ECO:0000256" key="6">
    <source>
        <dbReference type="SAM" id="SignalP"/>
    </source>
</evidence>
<evidence type="ECO:0000256" key="5">
    <source>
        <dbReference type="ARBA" id="ARBA00023237"/>
    </source>
</evidence>
<organism evidence="9 10">
    <name type="scientific">Algoriphagus locisalis</name>
    <dbReference type="NCBI Taxonomy" id="305507"/>
    <lineage>
        <taxon>Bacteria</taxon>
        <taxon>Pseudomonadati</taxon>
        <taxon>Bacteroidota</taxon>
        <taxon>Cytophagia</taxon>
        <taxon>Cytophagales</taxon>
        <taxon>Cyclobacteriaceae</taxon>
        <taxon>Algoriphagus</taxon>
    </lineage>
</organism>
<comment type="subcellular location">
    <subcellularLocation>
        <location evidence="1">Cell outer membrane</location>
    </subcellularLocation>
</comment>
<keyword evidence="4" id="KW-0472">Membrane</keyword>